<dbReference type="GO" id="GO:0003774">
    <property type="term" value="F:cytoskeletal motor activity"/>
    <property type="evidence" value="ECO:0007669"/>
    <property type="project" value="InterPro"/>
</dbReference>
<keyword evidence="8" id="KW-1185">Reference proteome</keyword>
<evidence type="ECO:0000256" key="4">
    <source>
        <dbReference type="ARBA" id="ARBA00023143"/>
    </source>
</evidence>
<dbReference type="PANTHER" id="PTHR34653">
    <property type="match status" value="1"/>
</dbReference>
<keyword evidence="7" id="KW-0966">Cell projection</keyword>
<dbReference type="Proteomes" id="UP000218896">
    <property type="component" value="Unassembled WGS sequence"/>
</dbReference>
<dbReference type="InterPro" id="IPR001624">
    <property type="entry name" value="FliE"/>
</dbReference>
<comment type="caution">
    <text evidence="7">The sequence shown here is derived from an EMBL/GenBank/DDBJ whole genome shotgun (WGS) entry which is preliminary data.</text>
</comment>
<comment type="subcellular location">
    <subcellularLocation>
        <location evidence="1 5">Bacterial flagellum basal body</location>
    </subcellularLocation>
</comment>
<protein>
    <recommendedName>
        <fullName evidence="3 5">Flagellar hook-basal body complex protein FliE</fullName>
    </recommendedName>
</protein>
<dbReference type="EMBL" id="NSKD01000002">
    <property type="protein sequence ID" value="PAU81417.1"/>
    <property type="molecule type" value="Genomic_DNA"/>
</dbReference>
<dbReference type="GO" id="GO:0005198">
    <property type="term" value="F:structural molecule activity"/>
    <property type="evidence" value="ECO:0007669"/>
    <property type="project" value="UniProtKB-UniRule"/>
</dbReference>
<keyword evidence="4 5" id="KW-0975">Bacterial flagellum</keyword>
<reference evidence="7 8" key="1">
    <citation type="submission" date="2017-08" db="EMBL/GenBank/DDBJ databases">
        <title>Halovibrio sewagensis sp. nov., isolated from wastewater of high salinity.</title>
        <authorList>
            <person name="Dong X."/>
            <person name="Zhang G."/>
        </authorList>
    </citation>
    <scope>NUCLEOTIDE SEQUENCE [LARGE SCALE GENOMIC DNA]</scope>
    <source>
        <strain evidence="7 8">YL5-2</strain>
    </source>
</reference>
<feature type="region of interest" description="Disordered" evidence="6">
    <location>
        <begin position="20"/>
        <end position="55"/>
    </location>
</feature>
<accession>A0A2A2F9R1</accession>
<evidence type="ECO:0000256" key="5">
    <source>
        <dbReference type="HAMAP-Rule" id="MF_00724"/>
    </source>
</evidence>
<evidence type="ECO:0000256" key="2">
    <source>
        <dbReference type="ARBA" id="ARBA00009272"/>
    </source>
</evidence>
<gene>
    <name evidence="5" type="primary">fliE</name>
    <name evidence="7" type="ORF">CK501_07690</name>
</gene>
<dbReference type="PRINTS" id="PR01006">
    <property type="entry name" value="FLGHOOKFLIE"/>
</dbReference>
<dbReference type="AlphaFoldDB" id="A0A2A2F9R1"/>
<dbReference type="PANTHER" id="PTHR34653:SF1">
    <property type="entry name" value="FLAGELLAR HOOK-BASAL BODY COMPLEX PROTEIN FLIE"/>
    <property type="match status" value="1"/>
</dbReference>
<keyword evidence="7" id="KW-0282">Flagellum</keyword>
<evidence type="ECO:0000256" key="3">
    <source>
        <dbReference type="ARBA" id="ARBA00018024"/>
    </source>
</evidence>
<name>A0A2A2F9R1_9GAMM</name>
<dbReference type="NCBIfam" id="TIGR00205">
    <property type="entry name" value="fliE"/>
    <property type="match status" value="1"/>
</dbReference>
<dbReference type="Pfam" id="PF02049">
    <property type="entry name" value="FliE"/>
    <property type="match status" value="1"/>
</dbReference>
<dbReference type="HAMAP" id="MF_00724">
    <property type="entry name" value="FliE"/>
    <property type="match status" value="1"/>
</dbReference>
<evidence type="ECO:0000313" key="8">
    <source>
        <dbReference type="Proteomes" id="UP000218896"/>
    </source>
</evidence>
<dbReference type="OrthoDB" id="8909229at2"/>
<keyword evidence="7" id="KW-0969">Cilium</keyword>
<dbReference type="GO" id="GO:0009425">
    <property type="term" value="C:bacterial-type flagellum basal body"/>
    <property type="evidence" value="ECO:0007669"/>
    <property type="project" value="UniProtKB-SubCell"/>
</dbReference>
<comment type="similarity">
    <text evidence="2 5">Belongs to the FliE family.</text>
</comment>
<evidence type="ECO:0000256" key="1">
    <source>
        <dbReference type="ARBA" id="ARBA00004117"/>
    </source>
</evidence>
<evidence type="ECO:0000313" key="7">
    <source>
        <dbReference type="EMBL" id="PAU81417.1"/>
    </source>
</evidence>
<dbReference type="GO" id="GO:0071973">
    <property type="term" value="P:bacterial-type flagellum-dependent cell motility"/>
    <property type="evidence" value="ECO:0007669"/>
    <property type="project" value="InterPro"/>
</dbReference>
<feature type="compositionally biased region" description="Low complexity" evidence="6">
    <location>
        <begin position="20"/>
        <end position="31"/>
    </location>
</feature>
<evidence type="ECO:0000256" key="6">
    <source>
        <dbReference type="SAM" id="MobiDB-lite"/>
    </source>
</evidence>
<organism evidence="7 8">
    <name type="scientific">Halovibrio salipaludis</name>
    <dbReference type="NCBI Taxonomy" id="2032626"/>
    <lineage>
        <taxon>Bacteria</taxon>
        <taxon>Pseudomonadati</taxon>
        <taxon>Pseudomonadota</taxon>
        <taxon>Gammaproteobacteria</taxon>
        <taxon>Oceanospirillales</taxon>
        <taxon>Halomonadaceae</taxon>
        <taxon>Halovibrio</taxon>
    </lineage>
</organism>
<proteinExistence type="inferred from homology"/>
<dbReference type="RefSeq" id="WP_095617136.1">
    <property type="nucleotide sequence ID" value="NZ_NSKD01000002.1"/>
</dbReference>
<sequence>MVERADVNSVLSDIRALREQMQQRQQIQPDQLRPEQMQPGQKPGEAQQGEGPSFTETLQGAVNHVNELQQTSSDLKTRYTQGDPDVDITRVMVESQKASVAFEATTQVRNRVVQAYEKIMNMPI</sequence>